<feature type="region of interest" description="Disordered" evidence="1">
    <location>
        <begin position="486"/>
        <end position="550"/>
    </location>
</feature>
<dbReference type="RefSeq" id="XP_037152373.1">
    <property type="nucleotide sequence ID" value="XM_037292011.1"/>
</dbReference>
<dbReference type="EMBL" id="JACCJB010000011">
    <property type="protein sequence ID" value="KAF6223027.1"/>
    <property type="molecule type" value="Genomic_DNA"/>
</dbReference>
<protein>
    <recommendedName>
        <fullName evidence="4">C2H2-type domain-containing protein</fullName>
    </recommendedName>
</protein>
<gene>
    <name evidence="2" type="ORF">HO133_001079</name>
</gene>
<accession>A0A8H6FC58</accession>
<evidence type="ECO:0000256" key="1">
    <source>
        <dbReference type="SAM" id="MobiDB-lite"/>
    </source>
</evidence>
<dbReference type="GeneID" id="59329497"/>
<keyword evidence="3" id="KW-1185">Reference proteome</keyword>
<name>A0A8H6FC58_9LECA</name>
<evidence type="ECO:0000313" key="3">
    <source>
        <dbReference type="Proteomes" id="UP000593566"/>
    </source>
</evidence>
<evidence type="ECO:0008006" key="4">
    <source>
        <dbReference type="Google" id="ProtNLM"/>
    </source>
</evidence>
<dbReference type="Gene3D" id="3.30.160.60">
    <property type="entry name" value="Classic Zinc Finger"/>
    <property type="match status" value="1"/>
</dbReference>
<reference evidence="2 3" key="1">
    <citation type="journal article" date="2020" name="Genomics">
        <title>Complete, high-quality genomes from long-read metagenomic sequencing of two wolf lichen thalli reveals enigmatic genome architecture.</title>
        <authorList>
            <person name="McKenzie S.K."/>
            <person name="Walston R.F."/>
            <person name="Allen J.L."/>
        </authorList>
    </citation>
    <scope>NUCLEOTIDE SEQUENCE [LARGE SCALE GENOMIC DNA]</scope>
    <source>
        <strain evidence="2">WasteWater1</strain>
    </source>
</reference>
<proteinExistence type="predicted"/>
<comment type="caution">
    <text evidence="2">The sequence shown here is derived from an EMBL/GenBank/DDBJ whole genome shotgun (WGS) entry which is preliminary data.</text>
</comment>
<dbReference type="Proteomes" id="UP000593566">
    <property type="component" value="Unassembled WGS sequence"/>
</dbReference>
<sequence length="658" mass="72562">MRAAYTGPSKAVMLMEGSFYILLSYILLKYITGRPLTDEKFIQSSSIKNIFCKKMAYRFEMYSSAKRRHRKSASDPVPRIPSRRHLQGDRLLSVPSGLGNSQPPGRLGLNHNLTAYLLNIEDLCGPDPSNLTVYKVPAITNLPIPDHPLPGPTVSSGADLHRSTNTCESSLNATVSNDVEVQEDASWLLAPDAEIYGDFPNAQGMAYGNNLLADATPYSGLDSRGTGNLEDFTAGTADFNSGSLCCTSYPYPTSFNTTNFNSFESSTFAPSYTHPPVCLDQSMGNFMGPGSSDIPTPTDSFSQWHIAPNTSFSTSLESPGIPDLSHSSTAHCPTRNMTYLTSLGPSGTSSSTSFIPEISESYNFEHSSTSRHRYLAPNVNNAGGVDPFDTSTSCHLFRNTTNLQGPEPSEISLPRPFVPDATNIGGFEPSNISVRDENATEDIWSLFTTFVDDSQFLSENCEIGGSIALDAPDVNNLHVPDAIESVAGPYSTGHPVRGTGSVEISQPRNEGRQRRRSKGLPAGPEPRQKKQQRKKANPNGVQRKPSSNRRRFDPKFRYFCIHPECKYSLEHGSEGFPSEHDAVRHERTHSREKPYVCPLPHTNGDARFQRPDHLKCHIKKRHGDRNLEDPDIKSILSKRYELPQVKDGKNVIIVKMRD</sequence>
<organism evidence="2 3">
    <name type="scientific">Letharia lupina</name>
    <dbReference type="NCBI Taxonomy" id="560253"/>
    <lineage>
        <taxon>Eukaryota</taxon>
        <taxon>Fungi</taxon>
        <taxon>Dikarya</taxon>
        <taxon>Ascomycota</taxon>
        <taxon>Pezizomycotina</taxon>
        <taxon>Lecanoromycetes</taxon>
        <taxon>OSLEUM clade</taxon>
        <taxon>Lecanoromycetidae</taxon>
        <taxon>Lecanorales</taxon>
        <taxon>Lecanorineae</taxon>
        <taxon>Parmeliaceae</taxon>
        <taxon>Letharia</taxon>
    </lineage>
</organism>
<evidence type="ECO:0000313" key="2">
    <source>
        <dbReference type="EMBL" id="KAF6223027.1"/>
    </source>
</evidence>
<dbReference type="AlphaFoldDB" id="A0A8H6FC58"/>